<evidence type="ECO:0000313" key="4">
    <source>
        <dbReference type="Proteomes" id="UP000285324"/>
    </source>
</evidence>
<gene>
    <name evidence="3" type="ORF">DY367_29925</name>
</gene>
<organism evidence="3 4">
    <name type="scientific">Alcaligenes xylosoxydans xylosoxydans</name>
    <name type="common">Achromobacter xylosoxidans</name>
    <dbReference type="NCBI Taxonomy" id="85698"/>
    <lineage>
        <taxon>Bacteria</taxon>
        <taxon>Pseudomonadati</taxon>
        <taxon>Pseudomonadota</taxon>
        <taxon>Betaproteobacteria</taxon>
        <taxon>Burkholderiales</taxon>
        <taxon>Alcaligenaceae</taxon>
        <taxon>Achromobacter</taxon>
    </lineage>
</organism>
<evidence type="ECO:0000313" key="3">
    <source>
        <dbReference type="EMBL" id="RPJ88010.1"/>
    </source>
</evidence>
<feature type="signal peptide" evidence="2">
    <location>
        <begin position="1"/>
        <end position="22"/>
    </location>
</feature>
<keyword evidence="2" id="KW-0732">Signal</keyword>
<dbReference type="AlphaFoldDB" id="A0A424W443"/>
<dbReference type="RefSeq" id="WP_059371836.1">
    <property type="nucleotide sequence ID" value="NZ_CP061008.1"/>
</dbReference>
<sequence>MKRFLSLWAGAVLALSAFSVAAQEYPARPVRMIVGFAPGGGNDILARLMAEQLQRRLGQPFIVENRPGASGAIAIGAVKRAEADGYTLLVGPSSGMTVNPAIYNNLDYDPVADFAPISLVGDIPMILTVKAESSARSVADLVAQGKNSGKPLFAGSGANSFQLATGLFAKRVGLEAEVVNYKGNSAVVAALLANEIDFALIDTAAVLPQIRSGRLKALAVTGAKRFTLLPDVPTVAESGAPDFAMSFWSSLYAPAGTPQAVIDKLQNTVSAAVREPAVADRLLELGIDPVGSAPQVLADTMAREIPMYAAAAKEANLSPVQ</sequence>
<dbReference type="PIRSF" id="PIRSF017082">
    <property type="entry name" value="YflP"/>
    <property type="match status" value="1"/>
</dbReference>
<dbReference type="InterPro" id="IPR005064">
    <property type="entry name" value="BUG"/>
</dbReference>
<dbReference type="Pfam" id="PF03401">
    <property type="entry name" value="TctC"/>
    <property type="match status" value="1"/>
</dbReference>
<dbReference type="Proteomes" id="UP000285324">
    <property type="component" value="Unassembled WGS sequence"/>
</dbReference>
<comment type="similarity">
    <text evidence="1">Belongs to the UPF0065 (bug) family.</text>
</comment>
<dbReference type="Gene3D" id="3.40.190.150">
    <property type="entry name" value="Bordetella uptake gene, domain 1"/>
    <property type="match status" value="1"/>
</dbReference>
<dbReference type="SUPFAM" id="SSF53850">
    <property type="entry name" value="Periplasmic binding protein-like II"/>
    <property type="match status" value="1"/>
</dbReference>
<protein>
    <submittedName>
        <fullName evidence="3">Tripartite tricarboxylate transporter substrate binding protein</fullName>
    </submittedName>
</protein>
<name>A0A424W443_ALCXX</name>
<feature type="chain" id="PRO_5019125701" evidence="2">
    <location>
        <begin position="23"/>
        <end position="321"/>
    </location>
</feature>
<dbReference type="PANTHER" id="PTHR42928:SF5">
    <property type="entry name" value="BLR1237 PROTEIN"/>
    <property type="match status" value="1"/>
</dbReference>
<dbReference type="CDD" id="cd07012">
    <property type="entry name" value="PBP2_Bug_TTT"/>
    <property type="match status" value="1"/>
</dbReference>
<accession>A0A424W443</accession>
<comment type="caution">
    <text evidence="3">The sequence shown here is derived from an EMBL/GenBank/DDBJ whole genome shotgun (WGS) entry which is preliminary data.</text>
</comment>
<dbReference type="PANTHER" id="PTHR42928">
    <property type="entry name" value="TRICARBOXYLATE-BINDING PROTEIN"/>
    <property type="match status" value="1"/>
</dbReference>
<dbReference type="InterPro" id="IPR042100">
    <property type="entry name" value="Bug_dom1"/>
</dbReference>
<evidence type="ECO:0000256" key="2">
    <source>
        <dbReference type="SAM" id="SignalP"/>
    </source>
</evidence>
<dbReference type="EMBL" id="QVXO01000085">
    <property type="protein sequence ID" value="RPJ88010.1"/>
    <property type="molecule type" value="Genomic_DNA"/>
</dbReference>
<proteinExistence type="inferred from homology"/>
<dbReference type="OrthoDB" id="8627641at2"/>
<reference evidence="3 4" key="1">
    <citation type="submission" date="2018-08" db="EMBL/GenBank/DDBJ databases">
        <title>Achromobacter xylosoxidans Genome sequencing and assembly.</title>
        <authorList>
            <person name="Wang R."/>
            <person name="Rensing C."/>
            <person name="Li Y."/>
        </authorList>
    </citation>
    <scope>NUCLEOTIDE SEQUENCE [LARGE SCALE GENOMIC DNA]</scope>
    <source>
        <strain evidence="3 4">GD003A</strain>
    </source>
</reference>
<dbReference type="Gene3D" id="3.40.190.10">
    <property type="entry name" value="Periplasmic binding protein-like II"/>
    <property type="match status" value="1"/>
</dbReference>
<evidence type="ECO:0000256" key="1">
    <source>
        <dbReference type="ARBA" id="ARBA00006987"/>
    </source>
</evidence>